<dbReference type="AlphaFoldDB" id="A0A165PCE2"/>
<dbReference type="Proteomes" id="UP000076727">
    <property type="component" value="Unassembled WGS sequence"/>
</dbReference>
<feature type="region of interest" description="Disordered" evidence="5">
    <location>
        <begin position="45"/>
        <end position="68"/>
    </location>
</feature>
<dbReference type="PROSITE" id="PS50082">
    <property type="entry name" value="WD_REPEATS_2"/>
    <property type="match status" value="1"/>
</dbReference>
<evidence type="ECO:0000256" key="5">
    <source>
        <dbReference type="SAM" id="MobiDB-lite"/>
    </source>
</evidence>
<dbReference type="GO" id="GO:0010997">
    <property type="term" value="F:anaphase-promoting complex binding"/>
    <property type="evidence" value="ECO:0007669"/>
    <property type="project" value="InterPro"/>
</dbReference>
<dbReference type="InterPro" id="IPR036322">
    <property type="entry name" value="WD40_repeat_dom_sf"/>
</dbReference>
<dbReference type="GO" id="GO:1905786">
    <property type="term" value="P:positive regulation of anaphase-promoting complex-dependent catabolic process"/>
    <property type="evidence" value="ECO:0007669"/>
    <property type="project" value="TreeGrafter"/>
</dbReference>
<evidence type="ECO:0000313" key="7">
    <source>
        <dbReference type="EMBL" id="KZT68034.1"/>
    </source>
</evidence>
<dbReference type="GO" id="GO:0031145">
    <property type="term" value="P:anaphase-promoting complex-dependent catabolic process"/>
    <property type="evidence" value="ECO:0007669"/>
    <property type="project" value="TreeGrafter"/>
</dbReference>
<protein>
    <submittedName>
        <fullName evidence="7">WD40 repeat-like protein</fullName>
    </submittedName>
</protein>
<evidence type="ECO:0000259" key="6">
    <source>
        <dbReference type="Pfam" id="PF24807"/>
    </source>
</evidence>
<evidence type="ECO:0000313" key="8">
    <source>
        <dbReference type="Proteomes" id="UP000076727"/>
    </source>
</evidence>
<dbReference type="InterPro" id="IPR015943">
    <property type="entry name" value="WD40/YVTN_repeat-like_dom_sf"/>
</dbReference>
<keyword evidence="3" id="KW-0677">Repeat</keyword>
<name>A0A165PCE2_9APHY</name>
<feature type="domain" description="CDC20/Fizzy WD40" evidence="6">
    <location>
        <begin position="152"/>
        <end position="483"/>
    </location>
</feature>
<accession>A0A165PCE2</accession>
<evidence type="ECO:0000256" key="1">
    <source>
        <dbReference type="ARBA" id="ARBA00006445"/>
    </source>
</evidence>
<organism evidence="7 8">
    <name type="scientific">Daedalea quercina L-15889</name>
    <dbReference type="NCBI Taxonomy" id="1314783"/>
    <lineage>
        <taxon>Eukaryota</taxon>
        <taxon>Fungi</taxon>
        <taxon>Dikarya</taxon>
        <taxon>Basidiomycota</taxon>
        <taxon>Agaricomycotina</taxon>
        <taxon>Agaricomycetes</taxon>
        <taxon>Polyporales</taxon>
        <taxon>Fomitopsis</taxon>
    </lineage>
</organism>
<dbReference type="PANTHER" id="PTHR19918:SF5">
    <property type="entry name" value="MEIOSIS-SPECIFIC APC_C ACTIVATOR PROTEIN AMA1"/>
    <property type="match status" value="1"/>
</dbReference>
<evidence type="ECO:0000256" key="3">
    <source>
        <dbReference type="ARBA" id="ARBA00022737"/>
    </source>
</evidence>
<evidence type="ECO:0000256" key="4">
    <source>
        <dbReference type="PROSITE-ProRule" id="PRU00221"/>
    </source>
</evidence>
<sequence>MDGMETSGAGPSQLCATPRRKRTWMPGSITNAYSAKRRRISAASIDWSGESESEVSVPRSNKTSTADRFITAPQEDPAPLNITPRSKRIARSFGLMEDRVLQYAAPKSRHSMGHELNEHRLQVQGLFSTAPKVSPCSALSHLGTRKQFILALDGPGIPSDPFAYPLSWSSRNAIAVACGRQLYYQSLDSRIIMLLGALNRGLDGRLYTVEWSKNDPTILASGSTTGAVHLWDSQRQEPACRWKCRDLASVGGMDWRGNLITVGDAEGCVTLIDSRESDSVGVLTGHKCKVFGVRWSPSGDYLATSDERGIMQIWDARAGKTLSDSSKLGGKKRSGGPVKALAWCPWKSDLLASGSTYPEGAIRLWSVNASDAMLPQSTICMDTSVTSLVWSPHCKELLSTHGSSWNPRSSHSTPNLHDDIIMPRGHPYTRTKYTDSITIHSWPSLKHVLSVQAHARPIGHGCISPDGTKVFTVCPDEEAMKMWKVWGAPAKLERPESMFTKFRIR</sequence>
<dbReference type="InterPro" id="IPR033010">
    <property type="entry name" value="Cdc20/Fizzy"/>
</dbReference>
<dbReference type="STRING" id="1314783.A0A165PCE2"/>
<dbReference type="InterPro" id="IPR056150">
    <property type="entry name" value="WD40_CDC20-Fz"/>
</dbReference>
<dbReference type="OrthoDB" id="10263272at2759"/>
<gene>
    <name evidence="7" type="ORF">DAEQUDRAFT_693088</name>
</gene>
<feature type="repeat" description="WD" evidence="4">
    <location>
        <begin position="283"/>
        <end position="324"/>
    </location>
</feature>
<dbReference type="SUPFAM" id="SSF50978">
    <property type="entry name" value="WD40 repeat-like"/>
    <property type="match status" value="1"/>
</dbReference>
<dbReference type="PROSITE" id="PS50294">
    <property type="entry name" value="WD_REPEATS_REGION"/>
    <property type="match status" value="1"/>
</dbReference>
<dbReference type="GO" id="GO:1990757">
    <property type="term" value="F:ubiquitin ligase activator activity"/>
    <property type="evidence" value="ECO:0007669"/>
    <property type="project" value="TreeGrafter"/>
</dbReference>
<reference evidence="7 8" key="1">
    <citation type="journal article" date="2016" name="Mol. Biol. Evol.">
        <title>Comparative Genomics of Early-Diverging Mushroom-Forming Fungi Provides Insights into the Origins of Lignocellulose Decay Capabilities.</title>
        <authorList>
            <person name="Nagy L.G."/>
            <person name="Riley R."/>
            <person name="Tritt A."/>
            <person name="Adam C."/>
            <person name="Daum C."/>
            <person name="Floudas D."/>
            <person name="Sun H."/>
            <person name="Yadav J.S."/>
            <person name="Pangilinan J."/>
            <person name="Larsson K.H."/>
            <person name="Matsuura K."/>
            <person name="Barry K."/>
            <person name="Labutti K."/>
            <person name="Kuo R."/>
            <person name="Ohm R.A."/>
            <person name="Bhattacharya S.S."/>
            <person name="Shirouzu T."/>
            <person name="Yoshinaga Y."/>
            <person name="Martin F.M."/>
            <person name="Grigoriev I.V."/>
            <person name="Hibbett D.S."/>
        </authorList>
    </citation>
    <scope>NUCLEOTIDE SEQUENCE [LARGE SCALE GENOMIC DNA]</scope>
    <source>
        <strain evidence="7 8">L-15889</strain>
    </source>
</reference>
<proteinExistence type="inferred from homology"/>
<dbReference type="PANTHER" id="PTHR19918">
    <property type="entry name" value="CELL DIVISION CYCLE 20 CDC20 FIZZY -RELATED"/>
    <property type="match status" value="1"/>
</dbReference>
<dbReference type="Pfam" id="PF24807">
    <property type="entry name" value="WD40_CDC20-Fz"/>
    <property type="match status" value="1"/>
</dbReference>
<keyword evidence="2 4" id="KW-0853">WD repeat</keyword>
<dbReference type="SMART" id="SM00320">
    <property type="entry name" value="WD40"/>
    <property type="match status" value="4"/>
</dbReference>
<dbReference type="InterPro" id="IPR001680">
    <property type="entry name" value="WD40_rpt"/>
</dbReference>
<evidence type="ECO:0000256" key="2">
    <source>
        <dbReference type="ARBA" id="ARBA00022574"/>
    </source>
</evidence>
<comment type="similarity">
    <text evidence="1">Belongs to the WD repeat CDC20/Fizzy family.</text>
</comment>
<dbReference type="GO" id="GO:0005680">
    <property type="term" value="C:anaphase-promoting complex"/>
    <property type="evidence" value="ECO:0007669"/>
    <property type="project" value="TreeGrafter"/>
</dbReference>
<dbReference type="EMBL" id="KV429070">
    <property type="protein sequence ID" value="KZT68034.1"/>
    <property type="molecule type" value="Genomic_DNA"/>
</dbReference>
<dbReference type="Gene3D" id="2.130.10.10">
    <property type="entry name" value="YVTN repeat-like/Quinoprotein amine dehydrogenase"/>
    <property type="match status" value="1"/>
</dbReference>
<keyword evidence="8" id="KW-1185">Reference proteome</keyword>